<dbReference type="EMBL" id="LFZX01000084">
    <property type="protein sequence ID" value="KNC67232.1"/>
    <property type="molecule type" value="Genomic_DNA"/>
</dbReference>
<comment type="cofactor">
    <cofactor evidence="1">
        <name>pantetheine 4'-phosphate</name>
        <dbReference type="ChEBI" id="CHEBI:47942"/>
    </cofactor>
</comment>
<dbReference type="GO" id="GO:0044550">
    <property type="term" value="P:secondary metabolite biosynthetic process"/>
    <property type="evidence" value="ECO:0007669"/>
    <property type="project" value="TreeGrafter"/>
</dbReference>
<dbReference type="Gene3D" id="1.10.1200.10">
    <property type="entry name" value="ACP-like"/>
    <property type="match status" value="1"/>
</dbReference>
<dbReference type="NCBIfam" id="TIGR01733">
    <property type="entry name" value="AA-adenyl-dom"/>
    <property type="match status" value="1"/>
</dbReference>
<dbReference type="Gene3D" id="3.40.50.980">
    <property type="match status" value="2"/>
</dbReference>
<evidence type="ECO:0000259" key="4">
    <source>
        <dbReference type="PROSITE" id="PS50075"/>
    </source>
</evidence>
<evidence type="ECO:0000313" key="6">
    <source>
        <dbReference type="Proteomes" id="UP000036850"/>
    </source>
</evidence>
<dbReference type="PATRIC" id="fig|43658.6.peg.5529"/>
<evidence type="ECO:0000313" key="5">
    <source>
        <dbReference type="EMBL" id="KNC67232.1"/>
    </source>
</evidence>
<dbReference type="Pfam" id="PF00550">
    <property type="entry name" value="PP-binding"/>
    <property type="match status" value="1"/>
</dbReference>
<dbReference type="GO" id="GO:0072330">
    <property type="term" value="P:monocarboxylic acid biosynthetic process"/>
    <property type="evidence" value="ECO:0007669"/>
    <property type="project" value="UniProtKB-ARBA"/>
</dbReference>
<evidence type="ECO:0000256" key="2">
    <source>
        <dbReference type="ARBA" id="ARBA00022450"/>
    </source>
</evidence>
<evidence type="ECO:0000256" key="1">
    <source>
        <dbReference type="ARBA" id="ARBA00001957"/>
    </source>
</evidence>
<dbReference type="InterPro" id="IPR001242">
    <property type="entry name" value="Condensation_dom"/>
</dbReference>
<dbReference type="InterPro" id="IPR045851">
    <property type="entry name" value="AMP-bd_C_sf"/>
</dbReference>
<dbReference type="OrthoDB" id="9757559at2"/>
<keyword evidence="3" id="KW-0597">Phosphoprotein</keyword>
<dbReference type="InterPro" id="IPR000873">
    <property type="entry name" value="AMP-dep_synth/lig_dom"/>
</dbReference>
<sequence length="1678" mass="186711">MQHIEVRKIISNLYQAGIVIWQENGQLKTKSKPGAMTPALIEIIKKNKLALIDCLAQEEESVKVATVSAIPVRDKKEAPLPLSFAQQRLWFIEQLQGPSSMYNMPFALRISGTLPASLIEQALAEIVTRHEVLRTTYTEHNEQPIQVVHDSVSFTLGLEKLNHLDDTQRADYIAQAQKAEAAHPFDLDKDQMLRAKLLVCGEQEQVLLLTLHHIASDGVSMDVLMREFGALLEGIATGQPVSEILPPLEIQYADYALWQRDWLSGDELQRQRDYWCTQLAELPATHSLVLDRARPARMSHQGDHVSVWLDAELLHDLKQLARHHDMTLFMVLHGAFALLLSKHSYERDIVIGTPVANRRHESLESLIGFFVNTLVLRLDVDPQASVEAFLQNVKAVNLAAQGHQDIPFEFLVEALSPQRSQQHTPLFQVMMNYQLTKENERADQSELTFTPLSSDREVAKFDLTLAVTEYQQHSGDKVCCNFNFATDIFDRERMAGMASHFVCLLGEMAQSSRNTAIAKLSLLNKTERQQVIAHAQAREEQQIRQSGSLLDAFERAAKQHAEQSAVTYVQGERIYELSFAQLSRRSNQLAHYLQRSGVQPGQAVGLMTQRSADLIVGMLGILKAGGVYVPLDPVHPSERLNYMAKNSALTLVVTDQHYLGRVTEELVVSGVSLSDSQMWDALPETLPDVRLESDSPAYIIYTSGSTGQPKGVQVSHGALLNLAFNIHSWPVSLRRWGLTVSYGFDASLKGLSQLLLGTALTILDDEQKFDAEACRQVIARTGIEVLDCTPGLVSLWLSEGLADVLPDLVIGGEAITETLWQSLVEWQQQTGRVALNVYGPTECCVDSTWCVIAGEEPTIGEPLLGVSCFVMNSGNQLAPIGVPGELYIGGAGVALGYVDQPELSAERFIPNPFGSGRLYRTGDLVRYSDDGKLLFMGRTDDQIKVRGYRIEPGEIMQQIDAIKGVNSSLVSSVTDDQGVEQLVAYVTLDTLQRSDAVSEWLTAELAKGLPAYMIPSVFICLEQWPLTANGKIDKRALPQPDRLAQQVAYVAPANSTEQALVTIWAALLGLETDSLSVTANFFALGGHSLLATRLVTQIRAKLAREISVRAVFDNQTIRSLASALAKAASAKLPPLVAQPRADHMPLSFAQQRLWFIEQLQGPSNLYNMPLALRITGTLPATLIEQALTEIVARHEVLRTTYCEQGELPGQVIHAPGDFTVAQVSLTSLNAQQQAQYIKQALNDEAITPFDLSQDGMLRARLLVCGEQEQVLLLTLHHIASDGVSMEVLMREFGALLEGQGAGKPVSEILPPLEVQYADYALWQRSWLNGEELQRQRDYWCTQLAELPATHSLVLDRARPARMSHQGDHVSMWLDAELLHDLKQLARDHDMTLFMVLHGAFALLLSKHSYERDIVIGTPVANRRHEALESLIGFFVNTLVLRLDVDPQASVEAFLQAVKAVNLTAQEHQDVPFESLVESLSPERSQQHTPLFQIMMNYLQVKEDARAARSELTFTPLSSDQEVAKFELMLTVTEYQQHSGDKVCCNFNFATDIFDRERIADMAARFGVLLRSLCESQVQSVDQLEMLTEQDQAAALAYATPDMTAFQQTSIHGLFEQQAALYPEHTALEMGSQSLSYDTLNARRISWRSGCAMRGWARAVWWPSACHALSSIFWLSWRF</sequence>
<dbReference type="InterPro" id="IPR006162">
    <property type="entry name" value="Ppantetheine_attach_site"/>
</dbReference>
<dbReference type="Pfam" id="PF13193">
    <property type="entry name" value="AMP-binding_C"/>
    <property type="match status" value="1"/>
</dbReference>
<dbReference type="SUPFAM" id="SSF52777">
    <property type="entry name" value="CoA-dependent acyltransferases"/>
    <property type="match status" value="4"/>
</dbReference>
<dbReference type="FunFam" id="3.40.50.980:FF:000001">
    <property type="entry name" value="Non-ribosomal peptide synthetase"/>
    <property type="match status" value="1"/>
</dbReference>
<dbReference type="CDD" id="cd05930">
    <property type="entry name" value="A_NRPS"/>
    <property type="match status" value="1"/>
</dbReference>
<dbReference type="PROSITE" id="PS50075">
    <property type="entry name" value="CARRIER"/>
    <property type="match status" value="1"/>
</dbReference>
<dbReference type="FunFam" id="3.30.559.10:FF:000012">
    <property type="entry name" value="Non-ribosomal peptide synthetase"/>
    <property type="match status" value="2"/>
</dbReference>
<dbReference type="Pfam" id="PF00668">
    <property type="entry name" value="Condensation"/>
    <property type="match status" value="2"/>
</dbReference>
<dbReference type="SUPFAM" id="SSF47336">
    <property type="entry name" value="ACP-like"/>
    <property type="match status" value="1"/>
</dbReference>
<dbReference type="Gene3D" id="3.30.559.10">
    <property type="entry name" value="Chloramphenicol acetyltransferase-like domain"/>
    <property type="match status" value="2"/>
</dbReference>
<dbReference type="CDD" id="cd19531">
    <property type="entry name" value="LCL_NRPS-like"/>
    <property type="match status" value="2"/>
</dbReference>
<dbReference type="InterPro" id="IPR020806">
    <property type="entry name" value="PKS_PP-bd"/>
</dbReference>
<accession>A0A0L0ERX4</accession>
<dbReference type="PROSITE" id="PS00012">
    <property type="entry name" value="PHOSPHOPANTETHEINE"/>
    <property type="match status" value="1"/>
</dbReference>
<name>A0A0L0ERX4_9GAMM</name>
<dbReference type="Proteomes" id="UP000036850">
    <property type="component" value="Unassembled WGS sequence"/>
</dbReference>
<dbReference type="PROSITE" id="PS00455">
    <property type="entry name" value="AMP_BINDING"/>
    <property type="match status" value="1"/>
</dbReference>
<comment type="caution">
    <text evidence="5">The sequence shown here is derived from an EMBL/GenBank/DDBJ whole genome shotgun (WGS) entry which is preliminary data.</text>
</comment>
<dbReference type="Gene3D" id="3.30.559.30">
    <property type="entry name" value="Nonribosomal peptide synthetase, condensation domain"/>
    <property type="match status" value="2"/>
</dbReference>
<dbReference type="Gene3D" id="3.30.300.30">
    <property type="match status" value="1"/>
</dbReference>
<dbReference type="InterPro" id="IPR010071">
    <property type="entry name" value="AA_adenyl_dom"/>
</dbReference>
<dbReference type="GO" id="GO:0003824">
    <property type="term" value="F:catalytic activity"/>
    <property type="evidence" value="ECO:0007669"/>
    <property type="project" value="InterPro"/>
</dbReference>
<proteinExistence type="predicted"/>
<evidence type="ECO:0000256" key="3">
    <source>
        <dbReference type="ARBA" id="ARBA00022553"/>
    </source>
</evidence>
<dbReference type="GO" id="GO:0043041">
    <property type="term" value="P:amino acid activation for nonribosomal peptide biosynthetic process"/>
    <property type="evidence" value="ECO:0007669"/>
    <property type="project" value="TreeGrafter"/>
</dbReference>
<dbReference type="Gene3D" id="1.10.10.1830">
    <property type="entry name" value="Non-ribosomal peptide synthase, adenylation domain"/>
    <property type="match status" value="1"/>
</dbReference>
<dbReference type="GO" id="GO:0005829">
    <property type="term" value="C:cytosol"/>
    <property type="evidence" value="ECO:0007669"/>
    <property type="project" value="TreeGrafter"/>
</dbReference>
<gene>
    <name evidence="5" type="ORF">AC626_12010</name>
</gene>
<dbReference type="InterPro" id="IPR036736">
    <property type="entry name" value="ACP-like_sf"/>
</dbReference>
<dbReference type="Pfam" id="PF00501">
    <property type="entry name" value="AMP-binding"/>
    <property type="match status" value="1"/>
</dbReference>
<organism evidence="5 6">
    <name type="scientific">Pseudoalteromonas rubra</name>
    <dbReference type="NCBI Taxonomy" id="43658"/>
    <lineage>
        <taxon>Bacteria</taxon>
        <taxon>Pseudomonadati</taxon>
        <taxon>Pseudomonadota</taxon>
        <taxon>Gammaproteobacteria</taxon>
        <taxon>Alteromonadales</taxon>
        <taxon>Pseudoalteromonadaceae</taxon>
        <taxon>Pseudoalteromonas</taxon>
    </lineage>
</organism>
<reference evidence="6" key="1">
    <citation type="submission" date="2015-07" db="EMBL/GenBank/DDBJ databases">
        <title>Draft genome sequence of a Pseudoalteromonas rubra strain, OCN096, isolated from Kaneohe Bay, Oahu, Hawaii.</title>
        <authorList>
            <person name="Beurmann S."/>
            <person name="Ushijima B."/>
            <person name="Belcaid M."/>
            <person name="Callahan S.M."/>
            <person name="Aeby G.S."/>
        </authorList>
    </citation>
    <scope>NUCLEOTIDE SEQUENCE [LARGE SCALE GENOMIC DNA]</scope>
    <source>
        <strain evidence="6">OCN096</strain>
    </source>
</reference>
<dbReference type="GO" id="GO:0031177">
    <property type="term" value="F:phosphopantetheine binding"/>
    <property type="evidence" value="ECO:0007669"/>
    <property type="project" value="InterPro"/>
</dbReference>
<dbReference type="InterPro" id="IPR023213">
    <property type="entry name" value="CAT-like_dom_sf"/>
</dbReference>
<dbReference type="FunFam" id="1.10.1200.10:FF:000016">
    <property type="entry name" value="Non-ribosomal peptide synthase"/>
    <property type="match status" value="1"/>
</dbReference>
<dbReference type="Pfam" id="PF18563">
    <property type="entry name" value="TubC_N"/>
    <property type="match status" value="1"/>
</dbReference>
<dbReference type="InterPro" id="IPR025110">
    <property type="entry name" value="AMP-bd_C"/>
</dbReference>
<protein>
    <recommendedName>
        <fullName evidence="4">Carrier domain-containing protein</fullName>
    </recommendedName>
</protein>
<dbReference type="SUPFAM" id="SSF56801">
    <property type="entry name" value="Acetyl-CoA synthetase-like"/>
    <property type="match status" value="2"/>
</dbReference>
<feature type="domain" description="Carrier" evidence="4">
    <location>
        <begin position="1051"/>
        <end position="1128"/>
    </location>
</feature>
<dbReference type="PANTHER" id="PTHR45527:SF1">
    <property type="entry name" value="FATTY ACID SYNTHASE"/>
    <property type="match status" value="1"/>
</dbReference>
<dbReference type="PANTHER" id="PTHR45527">
    <property type="entry name" value="NONRIBOSOMAL PEPTIDE SYNTHETASE"/>
    <property type="match status" value="1"/>
</dbReference>
<keyword evidence="2" id="KW-0596">Phosphopantetheine</keyword>
<dbReference type="SMART" id="SM00823">
    <property type="entry name" value="PKS_PP"/>
    <property type="match status" value="1"/>
</dbReference>
<dbReference type="InterPro" id="IPR041464">
    <property type="entry name" value="TubC_N"/>
</dbReference>
<dbReference type="InterPro" id="IPR020845">
    <property type="entry name" value="AMP-binding_CS"/>
</dbReference>
<dbReference type="InterPro" id="IPR009081">
    <property type="entry name" value="PP-bd_ACP"/>
</dbReference>
<dbReference type="InterPro" id="IPR044894">
    <property type="entry name" value="TubC_N_sf"/>
</dbReference>
<dbReference type="Gene3D" id="2.30.38.10">
    <property type="entry name" value="Luciferase, Domain 3"/>
    <property type="match status" value="1"/>
</dbReference>